<dbReference type="STRING" id="571932.SAMN05421743_12126"/>
<sequence>MDPQALGKIMNSKTTETIAKQLWPSMLFVVVMSLISLIGARYFWVPVLDNQNMINISYIIWFVSMMVIVGLGCYVILLDARIQFFKKSA</sequence>
<name>A0A1H4H1A1_9BACI</name>
<keyword evidence="1" id="KW-0472">Membrane</keyword>
<protein>
    <submittedName>
        <fullName evidence="2">Uncharacterized protein</fullName>
    </submittedName>
</protein>
<evidence type="ECO:0000313" key="2">
    <source>
        <dbReference type="EMBL" id="SEB15637.1"/>
    </source>
</evidence>
<keyword evidence="1" id="KW-1133">Transmembrane helix</keyword>
<dbReference type="Proteomes" id="UP000198584">
    <property type="component" value="Unassembled WGS sequence"/>
</dbReference>
<feature type="transmembrane region" description="Helical" evidence="1">
    <location>
        <begin position="56"/>
        <end position="77"/>
    </location>
</feature>
<feature type="transmembrane region" description="Helical" evidence="1">
    <location>
        <begin position="21"/>
        <end position="44"/>
    </location>
</feature>
<evidence type="ECO:0000313" key="3">
    <source>
        <dbReference type="Proteomes" id="UP000198584"/>
    </source>
</evidence>
<dbReference type="EMBL" id="FNQR01000021">
    <property type="protein sequence ID" value="SEB15637.1"/>
    <property type="molecule type" value="Genomic_DNA"/>
</dbReference>
<organism evidence="2 3">
    <name type="scientific">Thalassobacillus cyri</name>
    <dbReference type="NCBI Taxonomy" id="571932"/>
    <lineage>
        <taxon>Bacteria</taxon>
        <taxon>Bacillati</taxon>
        <taxon>Bacillota</taxon>
        <taxon>Bacilli</taxon>
        <taxon>Bacillales</taxon>
        <taxon>Bacillaceae</taxon>
        <taxon>Thalassobacillus</taxon>
    </lineage>
</organism>
<evidence type="ECO:0000256" key="1">
    <source>
        <dbReference type="SAM" id="Phobius"/>
    </source>
</evidence>
<accession>A0A1H4H1A1</accession>
<keyword evidence="3" id="KW-1185">Reference proteome</keyword>
<proteinExistence type="predicted"/>
<keyword evidence="1" id="KW-0812">Transmembrane</keyword>
<gene>
    <name evidence="2" type="ORF">SAMN05421743_12126</name>
</gene>
<dbReference type="AlphaFoldDB" id="A0A1H4H1A1"/>
<reference evidence="2 3" key="1">
    <citation type="submission" date="2016-10" db="EMBL/GenBank/DDBJ databases">
        <authorList>
            <person name="de Groot N.N."/>
        </authorList>
    </citation>
    <scope>NUCLEOTIDE SEQUENCE [LARGE SCALE GENOMIC DNA]</scope>
    <source>
        <strain evidence="2 3">CCM7597</strain>
    </source>
</reference>